<comment type="caution">
    <text evidence="2">The sequence shown here is derived from an EMBL/GenBank/DDBJ whole genome shotgun (WGS) entry which is preliminary data.</text>
</comment>
<name>A0A918QVK3_9ACTN</name>
<evidence type="ECO:0000313" key="3">
    <source>
        <dbReference type="Proteomes" id="UP000623010"/>
    </source>
</evidence>
<organism evidence="2 3">
    <name type="scientific">Streptomyces echinoruber</name>
    <dbReference type="NCBI Taxonomy" id="68898"/>
    <lineage>
        <taxon>Bacteria</taxon>
        <taxon>Bacillati</taxon>
        <taxon>Actinomycetota</taxon>
        <taxon>Actinomycetes</taxon>
        <taxon>Kitasatosporales</taxon>
        <taxon>Streptomycetaceae</taxon>
        <taxon>Streptomyces</taxon>
    </lineage>
</organism>
<gene>
    <name evidence="2" type="ORF">GCM10010389_03120</name>
</gene>
<feature type="region of interest" description="Disordered" evidence="1">
    <location>
        <begin position="332"/>
        <end position="376"/>
    </location>
</feature>
<proteinExistence type="predicted"/>
<evidence type="ECO:0000256" key="1">
    <source>
        <dbReference type="SAM" id="MobiDB-lite"/>
    </source>
</evidence>
<feature type="compositionally biased region" description="Gly residues" evidence="1">
    <location>
        <begin position="336"/>
        <end position="356"/>
    </location>
</feature>
<dbReference type="Proteomes" id="UP000623010">
    <property type="component" value="Unassembled WGS sequence"/>
</dbReference>
<reference evidence="2" key="1">
    <citation type="journal article" date="2014" name="Int. J. Syst. Evol. Microbiol.">
        <title>Complete genome sequence of Corynebacterium casei LMG S-19264T (=DSM 44701T), isolated from a smear-ripened cheese.</title>
        <authorList>
            <consortium name="US DOE Joint Genome Institute (JGI-PGF)"/>
            <person name="Walter F."/>
            <person name="Albersmeier A."/>
            <person name="Kalinowski J."/>
            <person name="Ruckert C."/>
        </authorList>
    </citation>
    <scope>NUCLEOTIDE SEQUENCE</scope>
    <source>
        <strain evidence="2">JCM 5016</strain>
    </source>
</reference>
<sequence>MVGTMALLHAFTRTARTPRTAAAPDAGRDLATGLPADDEVLLDAPDDRLGPALVAAGRGEFTPAAALLAATREAAEWEHRDRYAQRLAAFARSRPEWFEEWCAAAPDDPDALLLRARLAVDRVWESPARAELLHPVGPLIAAAAEAGPRDPVPWRIALDHARGTRAGSAAFEGLWAEAVRRCPHHYGSHVAALHYLAEVYGGTEGTAAAHRACLDFAEPAADDAPPGSLLAALPLRAAYLCLSESGGRDAVPPQRLHAAADRAIALSSSFPPAEVWPAPLRNLLVYVLIRLERWTDALEQLRLTGPYATSFPWDRDCDDPLGRFLRVREEVRERAGGAGPGEGSGGRSGKGAGGGPLPRPRRSREARGGRVDFPGG</sequence>
<dbReference type="EMBL" id="BMWH01000001">
    <property type="protein sequence ID" value="GGZ69219.1"/>
    <property type="molecule type" value="Genomic_DNA"/>
</dbReference>
<reference evidence="2" key="2">
    <citation type="submission" date="2020-09" db="EMBL/GenBank/DDBJ databases">
        <authorList>
            <person name="Sun Q."/>
            <person name="Ohkuma M."/>
        </authorList>
    </citation>
    <scope>NUCLEOTIDE SEQUENCE</scope>
    <source>
        <strain evidence="2">JCM 5016</strain>
    </source>
</reference>
<evidence type="ECO:0008006" key="4">
    <source>
        <dbReference type="Google" id="ProtNLM"/>
    </source>
</evidence>
<keyword evidence="3" id="KW-1185">Reference proteome</keyword>
<dbReference type="RefSeq" id="WP_229879124.1">
    <property type="nucleotide sequence ID" value="NZ_BMWH01000001.1"/>
</dbReference>
<dbReference type="AlphaFoldDB" id="A0A918QVK3"/>
<accession>A0A918QVK3</accession>
<protein>
    <recommendedName>
        <fullName evidence="4">DUF4034 domain-containing protein</fullName>
    </recommendedName>
</protein>
<evidence type="ECO:0000313" key="2">
    <source>
        <dbReference type="EMBL" id="GGZ69219.1"/>
    </source>
</evidence>